<name>A0AAV0VTR9_9HEMI</name>
<organism evidence="2 3">
    <name type="scientific">Macrosiphum euphorbiae</name>
    <name type="common">potato aphid</name>
    <dbReference type="NCBI Taxonomy" id="13131"/>
    <lineage>
        <taxon>Eukaryota</taxon>
        <taxon>Metazoa</taxon>
        <taxon>Ecdysozoa</taxon>
        <taxon>Arthropoda</taxon>
        <taxon>Hexapoda</taxon>
        <taxon>Insecta</taxon>
        <taxon>Pterygota</taxon>
        <taxon>Neoptera</taxon>
        <taxon>Paraneoptera</taxon>
        <taxon>Hemiptera</taxon>
        <taxon>Sternorrhyncha</taxon>
        <taxon>Aphidomorpha</taxon>
        <taxon>Aphidoidea</taxon>
        <taxon>Aphididae</taxon>
        <taxon>Macrosiphini</taxon>
        <taxon>Macrosiphum</taxon>
    </lineage>
</organism>
<evidence type="ECO:0000313" key="2">
    <source>
        <dbReference type="EMBL" id="CAI6346970.1"/>
    </source>
</evidence>
<protein>
    <submittedName>
        <fullName evidence="2">Uncharacterized protein</fullName>
    </submittedName>
</protein>
<sequence length="102" mass="11952">MTTSKKKTPDCSRNIRLLEYYEKENASSRALSDKFLIGRTQATGLIKNKDTVLKLWKSKGNDEMKTKKRRKTKSINNNINNVVYEWFLQIIVCVFGFFMHSI</sequence>
<accession>A0AAV0VTR9</accession>
<keyword evidence="1" id="KW-0812">Transmembrane</keyword>
<dbReference type="AlphaFoldDB" id="A0AAV0VTR9"/>
<reference evidence="2 3" key="1">
    <citation type="submission" date="2023-01" db="EMBL/GenBank/DDBJ databases">
        <authorList>
            <person name="Whitehead M."/>
        </authorList>
    </citation>
    <scope>NUCLEOTIDE SEQUENCE [LARGE SCALE GENOMIC DNA]</scope>
</reference>
<evidence type="ECO:0000313" key="3">
    <source>
        <dbReference type="Proteomes" id="UP001160148"/>
    </source>
</evidence>
<keyword evidence="1" id="KW-0472">Membrane</keyword>
<comment type="caution">
    <text evidence="2">The sequence shown here is derived from an EMBL/GenBank/DDBJ whole genome shotgun (WGS) entry which is preliminary data.</text>
</comment>
<dbReference type="EMBL" id="CARXXK010000001">
    <property type="protein sequence ID" value="CAI6346970.1"/>
    <property type="molecule type" value="Genomic_DNA"/>
</dbReference>
<gene>
    <name evidence="2" type="ORF">MEUPH1_LOCUS3815</name>
</gene>
<feature type="transmembrane region" description="Helical" evidence="1">
    <location>
        <begin position="78"/>
        <end position="99"/>
    </location>
</feature>
<keyword evidence="3" id="KW-1185">Reference proteome</keyword>
<proteinExistence type="predicted"/>
<keyword evidence="1" id="KW-1133">Transmembrane helix</keyword>
<evidence type="ECO:0000256" key="1">
    <source>
        <dbReference type="SAM" id="Phobius"/>
    </source>
</evidence>
<dbReference type="Proteomes" id="UP001160148">
    <property type="component" value="Unassembled WGS sequence"/>
</dbReference>